<sequence length="204" mass="22450">MSPQSVLPPRSSNSAAGSPSLEESPELSQDEIFHLLQTNRRRDTIRYLLDMDAESVKMRDIAEHVAALEHETTVAELTSTQRQRVYIPLYQSHLPKLDKKGVIEYNKSRGIVRATDRIEIFRPHLEPYRDDAPDDDAERSIIGYFVSDYYATAIAASTSLLVASLLGVLALPGVMLGTIITILFVLATIGTNHGDSLLGAGTAE</sequence>
<evidence type="ECO:0000313" key="6">
    <source>
        <dbReference type="Proteomes" id="UP000296822"/>
    </source>
</evidence>
<proteinExistence type="predicted"/>
<keyword evidence="2" id="KW-1133">Transmembrane helix</keyword>
<accession>A0A4D6HPW6</accession>
<feature type="domain" description="DUF7344" evidence="3">
    <location>
        <begin position="33"/>
        <end position="113"/>
    </location>
</feature>
<dbReference type="KEGG" id="nbg:DV706_01145"/>
<feature type="region of interest" description="Disordered" evidence="1">
    <location>
        <begin position="1"/>
        <end position="27"/>
    </location>
</feature>
<keyword evidence="5" id="KW-0614">Plasmid</keyword>
<keyword evidence="2" id="KW-0472">Membrane</keyword>
<dbReference type="EMBL" id="CP031306">
    <property type="protein sequence ID" value="QCC56099.1"/>
    <property type="molecule type" value="Genomic_DNA"/>
</dbReference>
<feature type="compositionally biased region" description="Polar residues" evidence="1">
    <location>
        <begin position="1"/>
        <end position="17"/>
    </location>
</feature>
<evidence type="ECO:0000259" key="3">
    <source>
        <dbReference type="Pfam" id="PF24035"/>
    </source>
</evidence>
<dbReference type="AlphaFoldDB" id="A0A4D6HPW6"/>
<protein>
    <recommendedName>
        <fullName evidence="3">DUF7344 domain-containing protein</fullName>
    </recommendedName>
</protein>
<name>A0A4D6HPW6_9EURY</name>
<evidence type="ECO:0000313" key="5">
    <source>
        <dbReference type="EMBL" id="QCC56099.1"/>
    </source>
</evidence>
<feature type="transmembrane region" description="Helical" evidence="2">
    <location>
        <begin position="160"/>
        <end position="189"/>
    </location>
</feature>
<keyword evidence="2" id="KW-0812">Transmembrane</keyword>
<dbReference type="KEGG" id="nbg:DV706_16125"/>
<organism evidence="5 6">
    <name type="scientific">Natronorubrum bangense</name>
    <dbReference type="NCBI Taxonomy" id="61858"/>
    <lineage>
        <taxon>Archaea</taxon>
        <taxon>Methanobacteriati</taxon>
        <taxon>Methanobacteriota</taxon>
        <taxon>Stenosarchaea group</taxon>
        <taxon>Halobacteria</taxon>
        <taxon>Halobacteriales</taxon>
        <taxon>Natrialbaceae</taxon>
        <taxon>Natronorubrum</taxon>
    </lineage>
</organism>
<reference evidence="5 6" key="1">
    <citation type="journal article" date="2019" name="Nat. Commun.">
        <title>A new type of DNA phosphorothioation-based antiviral system in archaea.</title>
        <authorList>
            <person name="Xiong L."/>
            <person name="Liu S."/>
            <person name="Chen S."/>
            <person name="Xiao Y."/>
            <person name="Zhu B."/>
            <person name="Gao Y."/>
            <person name="Zhang Y."/>
            <person name="Chen B."/>
            <person name="Luo J."/>
            <person name="Deng Z."/>
            <person name="Chen X."/>
            <person name="Wang L."/>
            <person name="Chen S."/>
        </authorList>
    </citation>
    <scope>NUCLEOTIDE SEQUENCE [LARGE SCALE GENOMIC DNA]</scope>
    <source>
        <strain evidence="5 6">JCM 10635</strain>
        <plasmid evidence="5 6">unnamed1</plasmid>
    </source>
</reference>
<evidence type="ECO:0000313" key="4">
    <source>
        <dbReference type="EMBL" id="QCC53208.1"/>
    </source>
</evidence>
<dbReference type="Proteomes" id="UP000296822">
    <property type="component" value="Chromosome"/>
</dbReference>
<dbReference type="RefSeq" id="WP_049890002.1">
    <property type="nucleotide sequence ID" value="NZ_CP031305.1"/>
</dbReference>
<evidence type="ECO:0000256" key="1">
    <source>
        <dbReference type="SAM" id="MobiDB-lite"/>
    </source>
</evidence>
<dbReference type="Pfam" id="PF24035">
    <property type="entry name" value="DUF7344"/>
    <property type="match status" value="1"/>
</dbReference>
<dbReference type="GeneID" id="39852799"/>
<dbReference type="InterPro" id="IPR055768">
    <property type="entry name" value="DUF7344"/>
</dbReference>
<evidence type="ECO:0000256" key="2">
    <source>
        <dbReference type="SAM" id="Phobius"/>
    </source>
</evidence>
<gene>
    <name evidence="4" type="ORF">DV706_01145</name>
    <name evidence="5" type="ORF">DV706_16125</name>
</gene>
<geneLocation type="plasmid" evidence="5">
    <name>unnamed1</name>
</geneLocation>
<dbReference type="Proteomes" id="UP000296822">
    <property type="component" value="Plasmid unnamed1"/>
</dbReference>
<dbReference type="EMBL" id="CP031305">
    <property type="protein sequence ID" value="QCC53208.1"/>
    <property type="molecule type" value="Genomic_DNA"/>
</dbReference>